<proteinExistence type="predicted"/>
<comment type="caution">
    <text evidence="1">The sequence shown here is derived from an EMBL/GenBank/DDBJ whole genome shotgun (WGS) entry which is preliminary data.</text>
</comment>
<evidence type="ECO:0000313" key="1">
    <source>
        <dbReference type="EMBL" id="KAG2557415.1"/>
    </source>
</evidence>
<reference evidence="1" key="1">
    <citation type="submission" date="2020-05" db="EMBL/GenBank/DDBJ databases">
        <title>WGS assembly of Panicum virgatum.</title>
        <authorList>
            <person name="Lovell J.T."/>
            <person name="Jenkins J."/>
            <person name="Shu S."/>
            <person name="Juenger T.E."/>
            <person name="Schmutz J."/>
        </authorList>
    </citation>
    <scope>NUCLEOTIDE SEQUENCE</scope>
    <source>
        <strain evidence="1">AP13</strain>
    </source>
</reference>
<evidence type="ECO:0000313" key="2">
    <source>
        <dbReference type="Proteomes" id="UP000823388"/>
    </source>
</evidence>
<sequence length="304" mass="33622">MVNCSSIFLTCKSCNGINPNNLSFYSPAESLSSRSPPIPSYHIYPSLHRSQQQRHELYHELTQRRLRQVNTQRQILVEWWHYEAERSSIAVDPDGASGTGHWDGGSRNLPSLDGLLLFWGCCCHTLPCEAATAGACAALPPSQSVGCHGHGARPGAPPHCWCSGGSRGHFWPFCGWCLPMARRGGSHPIGGRRRPWPPLIVGLLMFALDLLHPARRGNILWLIFADAWLPLAILMDALSPLFYVSYEDVLPLLTWSLLDVLGSTLPSRSLITSLVVCSLRYEGSLVVGSYNSPPLNKKRTQARF</sequence>
<dbReference type="AlphaFoldDB" id="A0A8T0P962"/>
<gene>
    <name evidence="1" type="ORF">PVAP13_8NG215201</name>
</gene>
<accession>A0A8T0P962</accession>
<dbReference type="Proteomes" id="UP000823388">
    <property type="component" value="Chromosome 8N"/>
</dbReference>
<keyword evidence="2" id="KW-1185">Reference proteome</keyword>
<organism evidence="1 2">
    <name type="scientific">Panicum virgatum</name>
    <name type="common">Blackwell switchgrass</name>
    <dbReference type="NCBI Taxonomy" id="38727"/>
    <lineage>
        <taxon>Eukaryota</taxon>
        <taxon>Viridiplantae</taxon>
        <taxon>Streptophyta</taxon>
        <taxon>Embryophyta</taxon>
        <taxon>Tracheophyta</taxon>
        <taxon>Spermatophyta</taxon>
        <taxon>Magnoliopsida</taxon>
        <taxon>Liliopsida</taxon>
        <taxon>Poales</taxon>
        <taxon>Poaceae</taxon>
        <taxon>PACMAD clade</taxon>
        <taxon>Panicoideae</taxon>
        <taxon>Panicodae</taxon>
        <taxon>Paniceae</taxon>
        <taxon>Panicinae</taxon>
        <taxon>Panicum</taxon>
        <taxon>Panicum sect. Hiantes</taxon>
    </lineage>
</organism>
<dbReference type="EMBL" id="CM029052">
    <property type="protein sequence ID" value="KAG2557415.1"/>
    <property type="molecule type" value="Genomic_DNA"/>
</dbReference>
<protein>
    <submittedName>
        <fullName evidence="1">Uncharacterized protein</fullName>
    </submittedName>
</protein>
<name>A0A8T0P962_PANVG</name>